<name>A0A6M3ZUA6_9BURK</name>
<dbReference type="Pfam" id="PF05114">
    <property type="entry name" value="MbnB_TglH_ChrH"/>
    <property type="match status" value="1"/>
</dbReference>
<proteinExistence type="inferred from homology"/>
<protein>
    <recommendedName>
        <fullName evidence="1">UPF0276 protein C798_18490</fullName>
    </recommendedName>
</protein>
<dbReference type="PANTHER" id="PTHR42194:SF1">
    <property type="entry name" value="UPF0276 PROTEIN HI_1600"/>
    <property type="match status" value="1"/>
</dbReference>
<dbReference type="HAMAP" id="MF_00697">
    <property type="entry name" value="UPF0276"/>
    <property type="match status" value="1"/>
</dbReference>
<dbReference type="SUPFAM" id="SSF51658">
    <property type="entry name" value="Xylose isomerase-like"/>
    <property type="match status" value="1"/>
</dbReference>
<dbReference type="Proteomes" id="UP000501648">
    <property type="component" value="Chromosome"/>
</dbReference>
<evidence type="ECO:0000313" key="2">
    <source>
        <dbReference type="EMBL" id="QJQ02146.1"/>
    </source>
</evidence>
<reference evidence="2 3" key="1">
    <citation type="journal article" date="2012" name="J. Bacteriol.">
        <title>Genome sequence of the pathogenic Herbaspirillum seropedicae strain Os34, isolated from rice roots.</title>
        <authorList>
            <person name="Ye W."/>
            <person name="Ye S."/>
            <person name="Liu J."/>
            <person name="Chang S."/>
            <person name="Chen M."/>
            <person name="Zhu B."/>
            <person name="Guo L."/>
            <person name="An Q."/>
        </authorList>
    </citation>
    <scope>NUCLEOTIDE SEQUENCE [LARGE SCALE GENOMIC DNA]</scope>
    <source>
        <strain evidence="2 3">Os34</strain>
    </source>
</reference>
<dbReference type="RefSeq" id="WP_017452910.1">
    <property type="nucleotide sequence ID" value="NZ_CP008956.1"/>
</dbReference>
<dbReference type="InterPro" id="IPR007801">
    <property type="entry name" value="MbnB/TglH/ChrH"/>
</dbReference>
<dbReference type="NCBIfam" id="NF003818">
    <property type="entry name" value="PRK05409.1"/>
    <property type="match status" value="1"/>
</dbReference>
<dbReference type="Gene3D" id="3.20.20.150">
    <property type="entry name" value="Divalent-metal-dependent TIM barrel enzymes"/>
    <property type="match status" value="1"/>
</dbReference>
<dbReference type="EMBL" id="CP008956">
    <property type="protein sequence ID" value="QJQ02146.1"/>
    <property type="molecule type" value="Genomic_DNA"/>
</dbReference>
<organism evidence="2 3">
    <name type="scientific">Herbaspirillum rubrisubalbicans Os34</name>
    <dbReference type="NCBI Taxonomy" id="1235827"/>
    <lineage>
        <taxon>Bacteria</taxon>
        <taxon>Pseudomonadati</taxon>
        <taxon>Pseudomonadota</taxon>
        <taxon>Betaproteobacteria</taxon>
        <taxon>Burkholderiales</taxon>
        <taxon>Oxalobacteraceae</taxon>
        <taxon>Herbaspirillum</taxon>
    </lineage>
</organism>
<comment type="similarity">
    <text evidence="1">Belongs to the UPF0276 family.</text>
</comment>
<dbReference type="AlphaFoldDB" id="A0A6M3ZUA6"/>
<gene>
    <name evidence="2" type="ORF">C798_18490</name>
</gene>
<dbReference type="InterPro" id="IPR036237">
    <property type="entry name" value="Xyl_isomerase-like_sf"/>
</dbReference>
<dbReference type="PANTHER" id="PTHR42194">
    <property type="entry name" value="UPF0276 PROTEIN HI_1600"/>
    <property type="match status" value="1"/>
</dbReference>
<sequence length="283" mass="31028">MTAHLLTAGLGLKPQHFDAALACPAPGLWFEVHPENYLMDGGPRLAWLHAIREQHPVALHGVSLSLAGPDAPDPGHLRQLAQLAERIEPVLISEHLAWSRAAGHYLPDLLPVPRTADTLARLAANISRTQDVLKRRIALENPSHYLRMDQHSWSEPEFLQELVRRTGCGLLVDVNNVHVSACNLGIDARQYLDQLPVDDILEIHLAGHSTDASLPGLLVDSHDAPIAAPVWALYQHLLARTGARPTLIERDGNVPAFDELLAERDRASALLQPMMAAQEEQAA</sequence>
<accession>A0A6M3ZUA6</accession>
<evidence type="ECO:0000256" key="1">
    <source>
        <dbReference type="HAMAP-Rule" id="MF_00697"/>
    </source>
</evidence>
<evidence type="ECO:0000313" key="3">
    <source>
        <dbReference type="Proteomes" id="UP000501648"/>
    </source>
</evidence>